<name>A0ABU2RT17_9ACTN</name>
<comment type="caution">
    <text evidence="1">The sequence shown here is derived from an EMBL/GenBank/DDBJ whole genome shotgun (WGS) entry which is preliminary data.</text>
</comment>
<dbReference type="Proteomes" id="UP001183777">
    <property type="component" value="Unassembled WGS sequence"/>
</dbReference>
<proteinExistence type="predicted"/>
<dbReference type="EMBL" id="JAVREX010000010">
    <property type="protein sequence ID" value="MDT0430484.1"/>
    <property type="molecule type" value="Genomic_DNA"/>
</dbReference>
<dbReference type="RefSeq" id="WP_311659325.1">
    <property type="nucleotide sequence ID" value="NZ_JAVREX010000010.1"/>
</dbReference>
<evidence type="ECO:0000313" key="2">
    <source>
        <dbReference type="Proteomes" id="UP001183777"/>
    </source>
</evidence>
<gene>
    <name evidence="1" type="ORF">RM649_22900</name>
</gene>
<sequence length="155" mass="16587">MSETLGAHDALDQIAADARSLQQSLRHTPIDCARVLTARVIEAQALAADALHLFLGLEQEPSHDSSAHLLRLDRVARTAKAAQDASAELTAALARAVENQRRRADAATSPPVLLRPTPQQFVASAADLLDGLLTLCHPPRRDHCQPPAVPVPPAR</sequence>
<accession>A0ABU2RT17</accession>
<keyword evidence="2" id="KW-1185">Reference proteome</keyword>
<reference evidence="2" key="1">
    <citation type="submission" date="2023-07" db="EMBL/GenBank/DDBJ databases">
        <title>30 novel species of actinomycetes from the DSMZ collection.</title>
        <authorList>
            <person name="Nouioui I."/>
        </authorList>
    </citation>
    <scope>NUCLEOTIDE SEQUENCE [LARGE SCALE GENOMIC DNA]</scope>
    <source>
        <strain evidence="2">DSM 41770</strain>
    </source>
</reference>
<evidence type="ECO:0000313" key="1">
    <source>
        <dbReference type="EMBL" id="MDT0430484.1"/>
    </source>
</evidence>
<organism evidence="1 2">
    <name type="scientific">Streptomyces salyersiae</name>
    <dbReference type="NCBI Taxonomy" id="3075530"/>
    <lineage>
        <taxon>Bacteria</taxon>
        <taxon>Bacillati</taxon>
        <taxon>Actinomycetota</taxon>
        <taxon>Actinomycetes</taxon>
        <taxon>Kitasatosporales</taxon>
        <taxon>Streptomycetaceae</taxon>
        <taxon>Streptomyces</taxon>
    </lineage>
</organism>
<protein>
    <submittedName>
        <fullName evidence="1">Uncharacterized protein</fullName>
    </submittedName>
</protein>